<organism evidence="2">
    <name type="scientific">Physcomitrium patens</name>
    <name type="common">Spreading-leaved earth moss</name>
    <name type="synonym">Physcomitrella patens</name>
    <dbReference type="NCBI Taxonomy" id="3218"/>
    <lineage>
        <taxon>Eukaryota</taxon>
        <taxon>Viridiplantae</taxon>
        <taxon>Streptophyta</taxon>
        <taxon>Embryophyta</taxon>
        <taxon>Bryophyta</taxon>
        <taxon>Bryophytina</taxon>
        <taxon>Bryopsida</taxon>
        <taxon>Funariidae</taxon>
        <taxon>Funariales</taxon>
        <taxon>Funariaceae</taxon>
        <taxon>Physcomitrium</taxon>
    </lineage>
</organism>
<dbReference type="Proteomes" id="UP000006727">
    <property type="component" value="Chromosome 14"/>
</dbReference>
<evidence type="ECO:0000313" key="3">
    <source>
        <dbReference type="EnsemblPlants" id="PAC:32959805.CDS.1"/>
    </source>
</evidence>
<feature type="compositionally biased region" description="Polar residues" evidence="1">
    <location>
        <begin position="161"/>
        <end position="172"/>
    </location>
</feature>
<protein>
    <submittedName>
        <fullName evidence="2 3">Uncharacterized protein</fullName>
    </submittedName>
</protein>
<keyword evidence="4" id="KW-1185">Reference proteome</keyword>
<reference evidence="2 4" key="2">
    <citation type="journal article" date="2018" name="Plant J.">
        <title>The Physcomitrella patens chromosome-scale assembly reveals moss genome structure and evolution.</title>
        <authorList>
            <person name="Lang D."/>
            <person name="Ullrich K.K."/>
            <person name="Murat F."/>
            <person name="Fuchs J."/>
            <person name="Jenkins J."/>
            <person name="Haas F.B."/>
            <person name="Piednoel M."/>
            <person name="Gundlach H."/>
            <person name="Van Bel M."/>
            <person name="Meyberg R."/>
            <person name="Vives C."/>
            <person name="Morata J."/>
            <person name="Symeonidi A."/>
            <person name="Hiss M."/>
            <person name="Muchero W."/>
            <person name="Kamisugi Y."/>
            <person name="Saleh O."/>
            <person name="Blanc G."/>
            <person name="Decker E.L."/>
            <person name="van Gessel N."/>
            <person name="Grimwood J."/>
            <person name="Hayes R.D."/>
            <person name="Graham S.W."/>
            <person name="Gunter L.E."/>
            <person name="McDaniel S.F."/>
            <person name="Hoernstein S.N.W."/>
            <person name="Larsson A."/>
            <person name="Li F.W."/>
            <person name="Perroud P.F."/>
            <person name="Phillips J."/>
            <person name="Ranjan P."/>
            <person name="Rokshar D.S."/>
            <person name="Rothfels C.J."/>
            <person name="Schneider L."/>
            <person name="Shu S."/>
            <person name="Stevenson D.W."/>
            <person name="Thummler F."/>
            <person name="Tillich M."/>
            <person name="Villarreal Aguilar J.C."/>
            <person name="Widiez T."/>
            <person name="Wong G.K."/>
            <person name="Wymore A."/>
            <person name="Zhang Y."/>
            <person name="Zimmer A.D."/>
            <person name="Quatrano R.S."/>
            <person name="Mayer K.F.X."/>
            <person name="Goodstein D."/>
            <person name="Casacuberta J.M."/>
            <person name="Vandepoele K."/>
            <person name="Reski R."/>
            <person name="Cuming A.C."/>
            <person name="Tuskan G.A."/>
            <person name="Maumus F."/>
            <person name="Salse J."/>
            <person name="Schmutz J."/>
            <person name="Rensing S.A."/>
        </authorList>
    </citation>
    <scope>NUCLEOTIDE SEQUENCE [LARGE SCALE GENOMIC DNA]</scope>
    <source>
        <strain evidence="3 4">cv. Gransden 2004</strain>
    </source>
</reference>
<feature type="region of interest" description="Disordered" evidence="1">
    <location>
        <begin position="157"/>
        <end position="226"/>
    </location>
</feature>
<dbReference type="Gramene" id="Pp3c14_2520V3.1">
    <property type="protein sequence ID" value="PAC:32959805.CDS.1"/>
    <property type="gene ID" value="Pp3c14_2520"/>
</dbReference>
<gene>
    <name evidence="2" type="ORF">PHYPA_017902</name>
</gene>
<evidence type="ECO:0000313" key="2">
    <source>
        <dbReference type="EMBL" id="PNR40500.1"/>
    </source>
</evidence>
<dbReference type="Gramene" id="Pp3c14_2520V3.2">
    <property type="protein sequence ID" value="PAC:32959806.CDS.1"/>
    <property type="gene ID" value="Pp3c14_2520"/>
</dbReference>
<accession>A0A2K1JG35</accession>
<proteinExistence type="predicted"/>
<reference evidence="3" key="3">
    <citation type="submission" date="2020-12" db="UniProtKB">
        <authorList>
            <consortium name="EnsemblPlants"/>
        </authorList>
    </citation>
    <scope>IDENTIFICATION</scope>
</reference>
<name>A0A2K1JG35_PHYPA</name>
<feature type="compositionally biased region" description="Polar residues" evidence="1">
    <location>
        <begin position="188"/>
        <end position="211"/>
    </location>
</feature>
<sequence>MYDLHNFKLAPTAPSAISGCRGKGRNAYEDCTFVRVNSRCGPAREVGPETATRNDDPEEAFLQGYLRDLMSTPAESFQERKRGPYPFQCCGEGGRQSWMAFPPDEYTASEMKRVLESTMRADCSRMTVPQVSVLDGDCEQVTSSRCPNLQSVDVYTDPVTKPSNISRTSMSPSRRDPSTVDVRGCPVTSITTTPNSQSPTYSNSANFQGSRRQLHRQPCSKQNDLGPCGSETKVPAECVAEGMRTIGSRFTTLRVSSEGERSEGTGLPHCSSCAAQGTSMGSGWDWRCGGCRGPVKMRRCLGNPRRGHMVRRPCGEVWHCADCCRIMRQHVALQSLALLRRSDRALALTTSALSPR</sequence>
<dbReference type="EnsemblPlants" id="Pp3c14_2520V3.2">
    <property type="protein sequence ID" value="PAC:32959806.CDS.1"/>
    <property type="gene ID" value="Pp3c14_2520"/>
</dbReference>
<reference evidence="2 4" key="1">
    <citation type="journal article" date="2008" name="Science">
        <title>The Physcomitrella genome reveals evolutionary insights into the conquest of land by plants.</title>
        <authorList>
            <person name="Rensing S."/>
            <person name="Lang D."/>
            <person name="Zimmer A."/>
            <person name="Terry A."/>
            <person name="Salamov A."/>
            <person name="Shapiro H."/>
            <person name="Nishiyama T."/>
            <person name="Perroud P.-F."/>
            <person name="Lindquist E."/>
            <person name="Kamisugi Y."/>
            <person name="Tanahashi T."/>
            <person name="Sakakibara K."/>
            <person name="Fujita T."/>
            <person name="Oishi K."/>
            <person name="Shin-I T."/>
            <person name="Kuroki Y."/>
            <person name="Toyoda A."/>
            <person name="Suzuki Y."/>
            <person name="Hashimoto A."/>
            <person name="Yamaguchi K."/>
            <person name="Sugano A."/>
            <person name="Kohara Y."/>
            <person name="Fujiyama A."/>
            <person name="Anterola A."/>
            <person name="Aoki S."/>
            <person name="Ashton N."/>
            <person name="Barbazuk W.B."/>
            <person name="Barker E."/>
            <person name="Bennetzen J."/>
            <person name="Bezanilla M."/>
            <person name="Blankenship R."/>
            <person name="Cho S.H."/>
            <person name="Dutcher S."/>
            <person name="Estelle M."/>
            <person name="Fawcett J.A."/>
            <person name="Gundlach H."/>
            <person name="Hanada K."/>
            <person name="Heyl A."/>
            <person name="Hicks K.A."/>
            <person name="Hugh J."/>
            <person name="Lohr M."/>
            <person name="Mayer K."/>
            <person name="Melkozernov A."/>
            <person name="Murata T."/>
            <person name="Nelson D."/>
            <person name="Pils B."/>
            <person name="Prigge M."/>
            <person name="Reiss B."/>
            <person name="Renner T."/>
            <person name="Rombauts S."/>
            <person name="Rushton P."/>
            <person name="Sanderfoot A."/>
            <person name="Schween G."/>
            <person name="Shiu S.-H."/>
            <person name="Stueber K."/>
            <person name="Theodoulou F.L."/>
            <person name="Tu H."/>
            <person name="Van de Peer Y."/>
            <person name="Verrier P.J."/>
            <person name="Waters E."/>
            <person name="Wood A."/>
            <person name="Yang L."/>
            <person name="Cove D."/>
            <person name="Cuming A."/>
            <person name="Hasebe M."/>
            <person name="Lucas S."/>
            <person name="Mishler D.B."/>
            <person name="Reski R."/>
            <person name="Grigoriev I."/>
            <person name="Quatrano R.S."/>
            <person name="Boore J.L."/>
        </authorList>
    </citation>
    <scope>NUCLEOTIDE SEQUENCE [LARGE SCALE GENOMIC DNA]</scope>
    <source>
        <strain evidence="3 4">cv. Gransden 2004</strain>
    </source>
</reference>
<dbReference type="PaxDb" id="3218-PP1S338_22V6.1"/>
<dbReference type="AlphaFoldDB" id="A0A2K1JG35"/>
<dbReference type="EMBL" id="ABEU02000014">
    <property type="protein sequence ID" value="PNR40500.1"/>
    <property type="molecule type" value="Genomic_DNA"/>
</dbReference>
<evidence type="ECO:0000313" key="4">
    <source>
        <dbReference type="Proteomes" id="UP000006727"/>
    </source>
</evidence>
<evidence type="ECO:0000256" key="1">
    <source>
        <dbReference type="SAM" id="MobiDB-lite"/>
    </source>
</evidence>
<dbReference type="InParanoid" id="A0A2K1JG35"/>
<dbReference type="EnsemblPlants" id="Pp3c14_2520V3.1">
    <property type="protein sequence ID" value="PAC:32959805.CDS.1"/>
    <property type="gene ID" value="Pp3c14_2520"/>
</dbReference>